<dbReference type="InParanoid" id="C5L0R8"/>
<evidence type="ECO:0000313" key="4">
    <source>
        <dbReference type="Proteomes" id="UP000007800"/>
    </source>
</evidence>
<dbReference type="Gene3D" id="1.10.238.10">
    <property type="entry name" value="EF-hand"/>
    <property type="match status" value="1"/>
</dbReference>
<accession>C5L0R8</accession>
<dbReference type="EMBL" id="GG678128">
    <property type="protein sequence ID" value="EER09675.1"/>
    <property type="molecule type" value="Genomic_DNA"/>
</dbReference>
<dbReference type="AlphaFoldDB" id="C5L0R8"/>
<dbReference type="PROSITE" id="PS00018">
    <property type="entry name" value="EF_HAND_1"/>
    <property type="match status" value="1"/>
</dbReference>
<evidence type="ECO:0000313" key="3">
    <source>
        <dbReference type="EMBL" id="EER09675.1"/>
    </source>
</evidence>
<dbReference type="InterPro" id="IPR018247">
    <property type="entry name" value="EF_Hand_1_Ca_BS"/>
</dbReference>
<keyword evidence="4" id="KW-1185">Reference proteome</keyword>
<evidence type="ECO:0000259" key="2">
    <source>
        <dbReference type="PROSITE" id="PS50222"/>
    </source>
</evidence>
<dbReference type="Proteomes" id="UP000007800">
    <property type="component" value="Unassembled WGS sequence"/>
</dbReference>
<reference evidence="3 4" key="1">
    <citation type="submission" date="2008-07" db="EMBL/GenBank/DDBJ databases">
        <authorList>
            <person name="El-Sayed N."/>
            <person name="Caler E."/>
            <person name="Inman J."/>
            <person name="Amedeo P."/>
            <person name="Hass B."/>
            <person name="Wortman J."/>
        </authorList>
    </citation>
    <scope>NUCLEOTIDE SEQUENCE [LARGE SCALE GENOMIC DNA]</scope>
    <source>
        <strain evidence="4">ATCC 50983 / TXsc</strain>
    </source>
</reference>
<feature type="domain" description="EF-hand" evidence="2">
    <location>
        <begin position="4"/>
        <end position="39"/>
    </location>
</feature>
<evidence type="ECO:0000256" key="1">
    <source>
        <dbReference type="ARBA" id="ARBA00022837"/>
    </source>
</evidence>
<dbReference type="InterPro" id="IPR011992">
    <property type="entry name" value="EF-hand-dom_pair"/>
</dbReference>
<dbReference type="GO" id="GO:0005509">
    <property type="term" value="F:calcium ion binding"/>
    <property type="evidence" value="ECO:0007669"/>
    <property type="project" value="InterPro"/>
</dbReference>
<dbReference type="PROSITE" id="PS50222">
    <property type="entry name" value="EF_HAND_2"/>
    <property type="match status" value="2"/>
</dbReference>
<protein>
    <recommendedName>
        <fullName evidence="2">EF-hand domain-containing protein</fullName>
    </recommendedName>
</protein>
<gene>
    <name evidence="3" type="ORF">Pmar_PMAR022427</name>
</gene>
<dbReference type="OrthoDB" id="437849at2759"/>
<organism evidence="4">
    <name type="scientific">Perkinsus marinus (strain ATCC 50983 / TXsc)</name>
    <dbReference type="NCBI Taxonomy" id="423536"/>
    <lineage>
        <taxon>Eukaryota</taxon>
        <taxon>Sar</taxon>
        <taxon>Alveolata</taxon>
        <taxon>Perkinsozoa</taxon>
        <taxon>Perkinsea</taxon>
        <taxon>Perkinsida</taxon>
        <taxon>Perkinsidae</taxon>
        <taxon>Perkinsus</taxon>
    </lineage>
</organism>
<dbReference type="SUPFAM" id="SSF47473">
    <property type="entry name" value="EF-hand"/>
    <property type="match status" value="1"/>
</dbReference>
<keyword evidence="1" id="KW-0106">Calcium</keyword>
<dbReference type="GeneID" id="9052615"/>
<feature type="non-terminal residue" evidence="3">
    <location>
        <position position="75"/>
    </location>
</feature>
<dbReference type="InterPro" id="IPR002048">
    <property type="entry name" value="EF_hand_dom"/>
</dbReference>
<dbReference type="Pfam" id="PF13499">
    <property type="entry name" value="EF-hand_7"/>
    <property type="match status" value="1"/>
</dbReference>
<proteinExistence type="predicted"/>
<dbReference type="RefSeq" id="XP_002777880.1">
    <property type="nucleotide sequence ID" value="XM_002777834.1"/>
</dbReference>
<dbReference type="SMART" id="SM00054">
    <property type="entry name" value="EFh"/>
    <property type="match status" value="2"/>
</dbReference>
<name>C5L0R8_PERM5</name>
<sequence length="75" mass="8918">MSILDVEKVKKELDSYDADNSGTIDREEFNTFIRNVFGAKDKYDIPARRLEEFWKMLDTDQKGEVTLEEFVGFFW</sequence>
<feature type="domain" description="EF-hand" evidence="2">
    <location>
        <begin position="45"/>
        <end position="75"/>
    </location>
</feature>